<keyword evidence="7 8" id="KW-0472">Membrane</keyword>
<feature type="transmembrane region" description="Helical" evidence="8">
    <location>
        <begin position="103"/>
        <end position="125"/>
    </location>
</feature>
<dbReference type="GO" id="GO:0005886">
    <property type="term" value="C:plasma membrane"/>
    <property type="evidence" value="ECO:0007669"/>
    <property type="project" value="UniProtKB-SubCell"/>
</dbReference>
<evidence type="ECO:0000259" key="9">
    <source>
        <dbReference type="PROSITE" id="PS50928"/>
    </source>
</evidence>
<dbReference type="EMBL" id="PKUQ01000009">
    <property type="protein sequence ID" value="PLW78272.1"/>
    <property type="molecule type" value="Genomic_DNA"/>
</dbReference>
<name>A0A2N5XUS7_9HYPH</name>
<evidence type="ECO:0000256" key="3">
    <source>
        <dbReference type="ARBA" id="ARBA00022475"/>
    </source>
</evidence>
<evidence type="ECO:0000256" key="2">
    <source>
        <dbReference type="ARBA" id="ARBA00022448"/>
    </source>
</evidence>
<dbReference type="PANTHER" id="PTHR43357">
    <property type="entry name" value="INNER MEMBRANE ABC TRANSPORTER PERMEASE PROTEIN YDCV"/>
    <property type="match status" value="1"/>
</dbReference>
<feature type="transmembrane region" description="Helical" evidence="8">
    <location>
        <begin position="65"/>
        <end position="91"/>
    </location>
</feature>
<dbReference type="RefSeq" id="WP_101532769.1">
    <property type="nucleotide sequence ID" value="NZ_PKUQ01000009.1"/>
</dbReference>
<dbReference type="InterPro" id="IPR035906">
    <property type="entry name" value="MetI-like_sf"/>
</dbReference>
<protein>
    <submittedName>
        <fullName evidence="10">ABC transporter permease</fullName>
    </submittedName>
</protein>
<feature type="transmembrane region" description="Helical" evidence="8">
    <location>
        <begin position="397"/>
        <end position="419"/>
    </location>
</feature>
<evidence type="ECO:0000313" key="11">
    <source>
        <dbReference type="Proteomes" id="UP000234881"/>
    </source>
</evidence>
<keyword evidence="11" id="KW-1185">Reference proteome</keyword>
<dbReference type="Gene3D" id="1.10.3720.10">
    <property type="entry name" value="MetI-like"/>
    <property type="match status" value="2"/>
</dbReference>
<dbReference type="PANTHER" id="PTHR43357:SF3">
    <property type="entry name" value="FE(3+)-TRANSPORT SYSTEM PERMEASE PROTEIN FBPB 2"/>
    <property type="match status" value="1"/>
</dbReference>
<organism evidence="10 11">
    <name type="scientific">Cohaesibacter celericrescens</name>
    <dbReference type="NCBI Taxonomy" id="2067669"/>
    <lineage>
        <taxon>Bacteria</taxon>
        <taxon>Pseudomonadati</taxon>
        <taxon>Pseudomonadota</taxon>
        <taxon>Alphaproteobacteria</taxon>
        <taxon>Hyphomicrobiales</taxon>
        <taxon>Cohaesibacteraceae</taxon>
    </lineage>
</organism>
<feature type="transmembrane region" description="Helical" evidence="8">
    <location>
        <begin position="479"/>
        <end position="497"/>
    </location>
</feature>
<dbReference type="AlphaFoldDB" id="A0A2N5XUS7"/>
<feature type="transmembrane region" description="Helical" evidence="8">
    <location>
        <begin position="197"/>
        <end position="218"/>
    </location>
</feature>
<comment type="similarity">
    <text evidence="8">Belongs to the binding-protein-dependent transport system permease family.</text>
</comment>
<feature type="transmembrane region" description="Helical" evidence="8">
    <location>
        <begin position="145"/>
        <end position="168"/>
    </location>
</feature>
<evidence type="ECO:0000256" key="6">
    <source>
        <dbReference type="ARBA" id="ARBA00022989"/>
    </source>
</evidence>
<accession>A0A2N5XUS7</accession>
<sequence>MNKAATATGAEGSAILKWTATVGLLIVVAIPCLFIVIQAIFPNIGSGSFAAPFSLFIKTLADPSLLGLAGNTLTLGVGTVVCAAIVALPLAALRALFRVPGALIWDALLLIPFMIPPYIAALGWIMTLQPHGYLEQLTGVNLAQLLFSVPGIMIIMGLNTFPVVYFVLSRTFETVGARYADVGRVFGAGQWRSFARITFPLAMPGLAASLLLVFAMSIEEYGTPAALGRRIGFEVLVTGIENRISEWPIDLPGSATLSLVLVLMALVAFMLQRWLLTRRDYRIIGGKPQASDKRELGIWALPATLLFGFVAFLATGLPILAILATALSRTISGGLTLSNMGTDNFAELLNTGSDGLVAMGNSLALGITTALLAGLMGTITAYAVVKGRGRFRIILDALSITPNALPGVVVAVGIILAWNQPWLPITPYNTPFILLLAYCCILLPQPVRYATASLHQLGDNLEAAARVSGSGPLMAFRRIVLPLILPSMITAMILVFAVASRELVASLLVAPIGFQTIAVFIWQQFDQGSMGLGMAMAFCAVLMTTLIPLALISILRWATKGTVSGLH</sequence>
<keyword evidence="2 8" id="KW-0813">Transport</keyword>
<reference evidence="10 11" key="1">
    <citation type="submission" date="2018-01" db="EMBL/GenBank/DDBJ databases">
        <title>The draft genome sequence of Cohaesibacter sp. H1304.</title>
        <authorList>
            <person name="Wang N.-N."/>
            <person name="Du Z.-J."/>
        </authorList>
    </citation>
    <scope>NUCLEOTIDE SEQUENCE [LARGE SCALE GENOMIC DNA]</scope>
    <source>
        <strain evidence="10 11">H1304</strain>
    </source>
</reference>
<dbReference type="OrthoDB" id="7056428at2"/>
<keyword evidence="6 8" id="KW-1133">Transmembrane helix</keyword>
<feature type="transmembrane region" description="Helical" evidence="8">
    <location>
        <begin position="21"/>
        <end position="45"/>
    </location>
</feature>
<dbReference type="Pfam" id="PF00528">
    <property type="entry name" value="BPD_transp_1"/>
    <property type="match status" value="2"/>
</dbReference>
<evidence type="ECO:0000256" key="4">
    <source>
        <dbReference type="ARBA" id="ARBA00022519"/>
    </source>
</evidence>
<dbReference type="Proteomes" id="UP000234881">
    <property type="component" value="Unassembled WGS sequence"/>
</dbReference>
<evidence type="ECO:0000256" key="5">
    <source>
        <dbReference type="ARBA" id="ARBA00022692"/>
    </source>
</evidence>
<evidence type="ECO:0000256" key="7">
    <source>
        <dbReference type="ARBA" id="ARBA00023136"/>
    </source>
</evidence>
<feature type="transmembrane region" description="Helical" evidence="8">
    <location>
        <begin position="255"/>
        <end position="276"/>
    </location>
</feature>
<feature type="domain" description="ABC transmembrane type-1" evidence="9">
    <location>
        <begin position="359"/>
        <end position="553"/>
    </location>
</feature>
<dbReference type="PROSITE" id="PS50928">
    <property type="entry name" value="ABC_TM1"/>
    <property type="match status" value="2"/>
</dbReference>
<dbReference type="GO" id="GO:0055085">
    <property type="term" value="P:transmembrane transport"/>
    <property type="evidence" value="ECO:0007669"/>
    <property type="project" value="InterPro"/>
</dbReference>
<evidence type="ECO:0000313" key="10">
    <source>
        <dbReference type="EMBL" id="PLW78272.1"/>
    </source>
</evidence>
<keyword evidence="5 8" id="KW-0812">Transmembrane</keyword>
<feature type="transmembrane region" description="Helical" evidence="8">
    <location>
        <begin position="534"/>
        <end position="558"/>
    </location>
</feature>
<evidence type="ECO:0000256" key="8">
    <source>
        <dbReference type="RuleBase" id="RU363032"/>
    </source>
</evidence>
<gene>
    <name evidence="10" type="ORF">C0081_05305</name>
</gene>
<dbReference type="CDD" id="cd06261">
    <property type="entry name" value="TM_PBP2"/>
    <property type="match status" value="2"/>
</dbReference>
<proteinExistence type="inferred from homology"/>
<evidence type="ECO:0000256" key="1">
    <source>
        <dbReference type="ARBA" id="ARBA00004429"/>
    </source>
</evidence>
<feature type="domain" description="ABC transmembrane type-1" evidence="9">
    <location>
        <begin position="69"/>
        <end position="272"/>
    </location>
</feature>
<dbReference type="InterPro" id="IPR000515">
    <property type="entry name" value="MetI-like"/>
</dbReference>
<keyword evidence="3" id="KW-1003">Cell membrane</keyword>
<feature type="transmembrane region" description="Helical" evidence="8">
    <location>
        <begin position="503"/>
        <end position="522"/>
    </location>
</feature>
<dbReference type="SUPFAM" id="SSF161098">
    <property type="entry name" value="MetI-like"/>
    <property type="match status" value="2"/>
</dbReference>
<feature type="transmembrane region" description="Helical" evidence="8">
    <location>
        <begin position="363"/>
        <end position="385"/>
    </location>
</feature>
<comment type="subcellular location">
    <subcellularLocation>
        <location evidence="1">Cell inner membrane</location>
        <topology evidence="1">Multi-pass membrane protein</topology>
    </subcellularLocation>
    <subcellularLocation>
        <location evidence="8">Cell membrane</location>
        <topology evidence="8">Multi-pass membrane protein</topology>
    </subcellularLocation>
</comment>
<feature type="transmembrane region" description="Helical" evidence="8">
    <location>
        <begin position="296"/>
        <end position="327"/>
    </location>
</feature>
<keyword evidence="4" id="KW-0997">Cell inner membrane</keyword>
<comment type="caution">
    <text evidence="10">The sequence shown here is derived from an EMBL/GenBank/DDBJ whole genome shotgun (WGS) entry which is preliminary data.</text>
</comment>